<evidence type="ECO:0000259" key="2">
    <source>
        <dbReference type="Pfam" id="PF07596"/>
    </source>
</evidence>
<dbReference type="Pfam" id="PF07596">
    <property type="entry name" value="SBP_bac_10"/>
    <property type="match status" value="1"/>
</dbReference>
<dbReference type="PROSITE" id="PS00409">
    <property type="entry name" value="PROKAR_NTER_METHYL"/>
    <property type="match status" value="1"/>
</dbReference>
<dbReference type="Pfam" id="PF07963">
    <property type="entry name" value="N_methyl"/>
    <property type="match status" value="1"/>
</dbReference>
<dbReference type="AlphaFoldDB" id="A0A5B9PQB9"/>
<dbReference type="Proteomes" id="UP000322214">
    <property type="component" value="Chromosome"/>
</dbReference>
<reference evidence="3 4" key="1">
    <citation type="submission" date="2019-08" db="EMBL/GenBank/DDBJ databases">
        <title>Deep-cultivation of Planctomycetes and their phenomic and genomic characterization uncovers novel biology.</title>
        <authorList>
            <person name="Wiegand S."/>
            <person name="Jogler M."/>
            <person name="Boedeker C."/>
            <person name="Pinto D."/>
            <person name="Vollmers J."/>
            <person name="Rivas-Marin E."/>
            <person name="Kohn T."/>
            <person name="Peeters S.H."/>
            <person name="Heuer A."/>
            <person name="Rast P."/>
            <person name="Oberbeckmann S."/>
            <person name="Bunk B."/>
            <person name="Jeske O."/>
            <person name="Meyerdierks A."/>
            <person name="Storesund J.E."/>
            <person name="Kallscheuer N."/>
            <person name="Luecker S."/>
            <person name="Lage O.M."/>
            <person name="Pohl T."/>
            <person name="Merkel B.J."/>
            <person name="Hornburger P."/>
            <person name="Mueller R.-W."/>
            <person name="Bruemmer F."/>
            <person name="Labrenz M."/>
            <person name="Spormann A.M."/>
            <person name="Op den Camp H."/>
            <person name="Overmann J."/>
            <person name="Amann R."/>
            <person name="Jetten M.S.M."/>
            <person name="Mascher T."/>
            <person name="Medema M.H."/>
            <person name="Devos D.P."/>
            <person name="Kaster A.-K."/>
            <person name="Ovreas L."/>
            <person name="Rohde M."/>
            <person name="Galperin M.Y."/>
            <person name="Jogler C."/>
        </authorList>
    </citation>
    <scope>NUCLEOTIDE SEQUENCE [LARGE SCALE GENOMIC DNA]</scope>
    <source>
        <strain evidence="3 4">FC18</strain>
    </source>
</reference>
<dbReference type="NCBIfam" id="TIGR04294">
    <property type="entry name" value="pre_pil_HX9DG"/>
    <property type="match status" value="1"/>
</dbReference>
<proteinExistence type="predicted"/>
<dbReference type="SUPFAM" id="SSF54523">
    <property type="entry name" value="Pili subunits"/>
    <property type="match status" value="1"/>
</dbReference>
<dbReference type="InterPro" id="IPR012902">
    <property type="entry name" value="N_methyl_site"/>
</dbReference>
<protein>
    <submittedName>
        <fullName evidence="3">Putative major pilin subunit</fullName>
    </submittedName>
</protein>
<dbReference type="Gene3D" id="3.30.700.10">
    <property type="entry name" value="Glycoprotein, Type 4 Pilin"/>
    <property type="match status" value="1"/>
</dbReference>
<gene>
    <name evidence="3" type="ORF">MFFC18_44230</name>
</gene>
<dbReference type="STRING" id="980251.GCA_001642875_01146"/>
<feature type="domain" description="DUF1559" evidence="2">
    <location>
        <begin position="46"/>
        <end position="299"/>
    </location>
</feature>
<keyword evidence="1" id="KW-0812">Transmembrane</keyword>
<keyword evidence="1" id="KW-0472">Membrane</keyword>
<dbReference type="KEGG" id="mff:MFFC18_44230"/>
<dbReference type="InterPro" id="IPR027558">
    <property type="entry name" value="Pre_pil_HX9DG_C"/>
</dbReference>
<name>A0A5B9PQB9_9BACT</name>
<feature type="transmembrane region" description="Helical" evidence="1">
    <location>
        <begin position="21"/>
        <end position="45"/>
    </location>
</feature>
<dbReference type="InterPro" id="IPR011453">
    <property type="entry name" value="DUF1559"/>
</dbReference>
<dbReference type="NCBIfam" id="TIGR02532">
    <property type="entry name" value="IV_pilin_GFxxxE"/>
    <property type="match status" value="1"/>
</dbReference>
<dbReference type="InterPro" id="IPR045584">
    <property type="entry name" value="Pilin-like"/>
</dbReference>
<dbReference type="RefSeq" id="WP_157665106.1">
    <property type="nucleotide sequence ID" value="NZ_LWSI01000015.1"/>
</dbReference>
<evidence type="ECO:0000313" key="3">
    <source>
        <dbReference type="EMBL" id="QEG24503.1"/>
    </source>
</evidence>
<evidence type="ECO:0000256" key="1">
    <source>
        <dbReference type="SAM" id="Phobius"/>
    </source>
</evidence>
<sequence length="322" mass="35282">MDGDATNMLKKNTNTKTGTRGFTLVELLVVIAIIGILIGMLLPAVQQVREAARRTQCANNLRQLGLASLNFESARMKFPAGELIVQGNLRSNRYRGSNLFIQLLPYVEGQNYLNSVNYRFDAPWAYEQLFTLEEGLSVPVFHCPSIDTPAEARDYFGVQGSQDARFPDTLGDLHNDGIFGIHDSRKISMISDGTSNTIMIGENCNKAFGNTVEPIEETGYADWRRGDTVGGSLAEARRLPVIPAAAVLTLNAELNDPRFDPDGEYFGDNSQLRNHPFSAFHGGVNFVFADGHVSLISTDVSLDTLREAGSMNSGGVLDHSEF</sequence>
<dbReference type="PANTHER" id="PTHR30093">
    <property type="entry name" value="GENERAL SECRETION PATHWAY PROTEIN G"/>
    <property type="match status" value="1"/>
</dbReference>
<accession>A0A5B9PQB9</accession>
<keyword evidence="1" id="KW-1133">Transmembrane helix</keyword>
<organism evidence="3 4">
    <name type="scientific">Mariniblastus fucicola</name>
    <dbReference type="NCBI Taxonomy" id="980251"/>
    <lineage>
        <taxon>Bacteria</taxon>
        <taxon>Pseudomonadati</taxon>
        <taxon>Planctomycetota</taxon>
        <taxon>Planctomycetia</taxon>
        <taxon>Pirellulales</taxon>
        <taxon>Pirellulaceae</taxon>
        <taxon>Mariniblastus</taxon>
    </lineage>
</organism>
<dbReference type="EMBL" id="CP042912">
    <property type="protein sequence ID" value="QEG24503.1"/>
    <property type="molecule type" value="Genomic_DNA"/>
</dbReference>
<keyword evidence="4" id="KW-1185">Reference proteome</keyword>
<dbReference type="PANTHER" id="PTHR30093:SF2">
    <property type="entry name" value="TYPE II SECRETION SYSTEM PROTEIN H"/>
    <property type="match status" value="1"/>
</dbReference>
<evidence type="ECO:0000313" key="4">
    <source>
        <dbReference type="Proteomes" id="UP000322214"/>
    </source>
</evidence>